<evidence type="ECO:0000313" key="11">
    <source>
        <dbReference type="Proteomes" id="UP000189935"/>
    </source>
</evidence>
<feature type="transmembrane region" description="Helical" evidence="8">
    <location>
        <begin position="222"/>
        <end position="242"/>
    </location>
</feature>
<dbReference type="PANTHER" id="PTHR30012">
    <property type="entry name" value="GENERAL SECRETION PATHWAY PROTEIN"/>
    <property type="match status" value="1"/>
</dbReference>
<dbReference type="Proteomes" id="UP000189935">
    <property type="component" value="Chromosome I"/>
</dbReference>
<proteinExistence type="inferred from homology"/>
<evidence type="ECO:0000256" key="7">
    <source>
        <dbReference type="ARBA" id="ARBA00023136"/>
    </source>
</evidence>
<dbReference type="InterPro" id="IPR018076">
    <property type="entry name" value="T2SS_GspF_dom"/>
</dbReference>
<evidence type="ECO:0000313" key="10">
    <source>
        <dbReference type="EMBL" id="SHJ56909.1"/>
    </source>
</evidence>
<evidence type="ECO:0000256" key="6">
    <source>
        <dbReference type="ARBA" id="ARBA00022989"/>
    </source>
</evidence>
<evidence type="ECO:0000256" key="3">
    <source>
        <dbReference type="ARBA" id="ARBA00022475"/>
    </source>
</evidence>
<accession>A0A1M6KD77</accession>
<dbReference type="PRINTS" id="PR00812">
    <property type="entry name" value="BCTERIALGSPF"/>
</dbReference>
<reference evidence="10 11" key="1">
    <citation type="submission" date="2016-11" db="EMBL/GenBank/DDBJ databases">
        <authorList>
            <person name="Jaros S."/>
            <person name="Januszkiewicz K."/>
            <person name="Wedrychowicz H."/>
        </authorList>
    </citation>
    <scope>NUCLEOTIDE SEQUENCE [LARGE SCALE GENOMIC DNA]</scope>
    <source>
        <strain evidence="10 11">GAS499</strain>
    </source>
</reference>
<dbReference type="InterPro" id="IPR003004">
    <property type="entry name" value="GspF/PilC"/>
</dbReference>
<dbReference type="AlphaFoldDB" id="A0A1M6KD77"/>
<dbReference type="RefSeq" id="WP_079537128.1">
    <property type="nucleotide sequence ID" value="NZ_LT670844.1"/>
</dbReference>
<dbReference type="Pfam" id="PF00482">
    <property type="entry name" value="T2SSF"/>
    <property type="match status" value="2"/>
</dbReference>
<organism evidence="10 11">
    <name type="scientific">Bradyrhizobium lablabi</name>
    <dbReference type="NCBI Taxonomy" id="722472"/>
    <lineage>
        <taxon>Bacteria</taxon>
        <taxon>Pseudomonadati</taxon>
        <taxon>Pseudomonadota</taxon>
        <taxon>Alphaproteobacteria</taxon>
        <taxon>Hyphomicrobiales</taxon>
        <taxon>Nitrobacteraceae</taxon>
        <taxon>Bradyrhizobium</taxon>
    </lineage>
</organism>
<keyword evidence="7 8" id="KW-0472">Membrane</keyword>
<feature type="transmembrane region" description="Helical" evidence="8">
    <location>
        <begin position="369"/>
        <end position="397"/>
    </location>
</feature>
<keyword evidence="3" id="KW-1003">Cell membrane</keyword>
<keyword evidence="5 8" id="KW-0812">Transmembrane</keyword>
<feature type="domain" description="Type II secretion system protein GspF" evidence="9">
    <location>
        <begin position="273"/>
        <end position="394"/>
    </location>
</feature>
<comment type="similarity">
    <text evidence="2">Belongs to the GSP F family.</text>
</comment>
<evidence type="ECO:0000259" key="9">
    <source>
        <dbReference type="Pfam" id="PF00482"/>
    </source>
</evidence>
<evidence type="ECO:0000256" key="8">
    <source>
        <dbReference type="SAM" id="Phobius"/>
    </source>
</evidence>
<dbReference type="PANTHER" id="PTHR30012:SF7">
    <property type="entry name" value="PROTEIN TRANSPORT PROTEIN HOFC HOMOLOG"/>
    <property type="match status" value="1"/>
</dbReference>
<dbReference type="Gene3D" id="1.20.81.30">
    <property type="entry name" value="Type II secretion system (T2SS), domain F"/>
    <property type="match status" value="2"/>
</dbReference>
<dbReference type="OrthoDB" id="9805682at2"/>
<dbReference type="FunFam" id="1.20.81.30:FF:000001">
    <property type="entry name" value="Type II secretion system protein F"/>
    <property type="match status" value="1"/>
</dbReference>
<evidence type="ECO:0000256" key="5">
    <source>
        <dbReference type="ARBA" id="ARBA00022692"/>
    </source>
</evidence>
<gene>
    <name evidence="10" type="ORF">SAMN05444159_0939</name>
</gene>
<protein>
    <submittedName>
        <fullName evidence="10">Type II secretion system protein F (GspF)</fullName>
    </submittedName>
</protein>
<keyword evidence="6 8" id="KW-1133">Transmembrane helix</keyword>
<sequence length="404" mass="43226">MPNFRYRALTQNGEVVHGRLTAPTAAEVAHRIEYLKLLPIETIEETRKAVASRGDFGLFNRPSPAEVTTFTRDLALLLKAGARLDDALELLAGDTDVGKLRPVVGKLRAALLSGESLAGAVADHPALFPPMYIALVRVGEVSGTLDQVLEMLGAERTRAELMRRKLTDAMQYPAFVLMAAVCVMLFFILFVLPQFSSVLQDFGAKSDSALSVFIRLSDFLRANATSVLLGCAASIAGIWWLLRRPGAGAAVVNAVSRIPGISGIFRFYRTTLFCRNLAVLLGSGVNLTATLRILIDIMAVTGSEGTWTAAADRVRHGGKLSDALSASNSLPPMAVRMLRLGEETGQLPALAGRVAEFYEQKLQRSLDRIVGIVGPLAIVTISAVVGGLIVSVMTALLSVTQLVG</sequence>
<comment type="subcellular location">
    <subcellularLocation>
        <location evidence="1">Cell inner membrane</location>
        <topology evidence="1">Multi-pass membrane protein</topology>
    </subcellularLocation>
</comment>
<feature type="domain" description="Type II secretion system protein GspF" evidence="9">
    <location>
        <begin position="70"/>
        <end position="193"/>
    </location>
</feature>
<name>A0A1M6KD77_9BRAD</name>
<dbReference type="GO" id="GO:0005886">
    <property type="term" value="C:plasma membrane"/>
    <property type="evidence" value="ECO:0007669"/>
    <property type="project" value="UniProtKB-SubCell"/>
</dbReference>
<feature type="transmembrane region" description="Helical" evidence="8">
    <location>
        <begin position="172"/>
        <end position="192"/>
    </location>
</feature>
<keyword evidence="4" id="KW-0997">Cell inner membrane</keyword>
<dbReference type="EMBL" id="LT670844">
    <property type="protein sequence ID" value="SHJ56909.1"/>
    <property type="molecule type" value="Genomic_DNA"/>
</dbReference>
<evidence type="ECO:0000256" key="2">
    <source>
        <dbReference type="ARBA" id="ARBA00005745"/>
    </source>
</evidence>
<evidence type="ECO:0000256" key="1">
    <source>
        <dbReference type="ARBA" id="ARBA00004429"/>
    </source>
</evidence>
<evidence type="ECO:0000256" key="4">
    <source>
        <dbReference type="ARBA" id="ARBA00022519"/>
    </source>
</evidence>
<dbReference type="InterPro" id="IPR042094">
    <property type="entry name" value="T2SS_GspF_sf"/>
</dbReference>
<dbReference type="GO" id="GO:0015628">
    <property type="term" value="P:protein secretion by the type II secretion system"/>
    <property type="evidence" value="ECO:0007669"/>
    <property type="project" value="TreeGrafter"/>
</dbReference>